<dbReference type="Proteomes" id="UP000070467">
    <property type="component" value="Unassembled WGS sequence"/>
</dbReference>
<name>A0ABR5TKY2_9BACL</name>
<keyword evidence="2" id="KW-1185">Reference proteome</keyword>
<evidence type="ECO:0000313" key="1">
    <source>
        <dbReference type="EMBL" id="KXB57024.1"/>
    </source>
</evidence>
<comment type="caution">
    <text evidence="1">The sequence shown here is derived from an EMBL/GenBank/DDBJ whole genome shotgun (WGS) entry which is preliminary data.</text>
</comment>
<dbReference type="EMBL" id="LSDB01000052">
    <property type="protein sequence ID" value="KXB57024.1"/>
    <property type="molecule type" value="Genomic_DNA"/>
</dbReference>
<sequence>MENIRKKLIQILKIRRKEMLKGKSVIELTDVWTNKKEVYEEENLVTNAVPDLLRLNPSGLMYPIQTNNLTKFEDEIFPIATKCYGGILLFEDKLEEDPNKIFAPSDNQIIGYASNDVNSTDAPRRGSVNLNESTPLENGYKFVWDFSTSQANGRISSLALTHYRAGRNFYGDEYGREACLRLNRLYKYSNKYDVLRAYLGLVEADLANNVLISLYPRENKTLDIIKFKEPLSSVGLNDPINGYGNKTIEKVSVILEEFFEEKYSWYYANFMDGKDGYWYGFNAKNTNNNVVLRRVKINKNDYSVTYNKWTLNNINLNRIGEYRSNDANYPFKMTASLMKNGYLYAMADSKKEVYKINANNPVDITKIDLGFKSDFDYGKYTYNYLYEWGDYILGYDFIINSKDELIKNYGKNQFSGIGLDYIRTSLIPMGSFMIGYSSDEETLYKTLYLHTPYLGTINNLSSPILKTADKTMKITYTLTEEE</sequence>
<gene>
    <name evidence="1" type="ORF">HMPREF1871_00933</name>
</gene>
<protein>
    <submittedName>
        <fullName evidence="1">Uncharacterized protein</fullName>
    </submittedName>
</protein>
<organism evidence="1 2">
    <name type="scientific">Gemelliphila asaccharolytica</name>
    <dbReference type="NCBI Taxonomy" id="502393"/>
    <lineage>
        <taxon>Bacteria</taxon>
        <taxon>Bacillati</taxon>
        <taxon>Bacillota</taxon>
        <taxon>Bacilli</taxon>
        <taxon>Bacillales</taxon>
        <taxon>Gemellaceae</taxon>
        <taxon>Gemelliphila</taxon>
    </lineage>
</organism>
<evidence type="ECO:0000313" key="2">
    <source>
        <dbReference type="Proteomes" id="UP000070467"/>
    </source>
</evidence>
<accession>A0ABR5TKY2</accession>
<reference evidence="1 2" key="1">
    <citation type="submission" date="2016-01" db="EMBL/GenBank/DDBJ databases">
        <authorList>
            <person name="Mitreva M."/>
            <person name="Pepin K.H."/>
            <person name="Mihindukulasuriya K.A."/>
            <person name="Fulton R."/>
            <person name="Fronick C."/>
            <person name="O'Laughlin M."/>
            <person name="Miner T."/>
            <person name="Herter B."/>
            <person name="Rosa B.A."/>
            <person name="Cordes M."/>
            <person name="Tomlinson C."/>
            <person name="Wollam A."/>
            <person name="Palsikar V.B."/>
            <person name="Mardis E.R."/>
            <person name="Wilson R.K."/>
        </authorList>
    </citation>
    <scope>NUCLEOTIDE SEQUENCE [LARGE SCALE GENOMIC DNA]</scope>
    <source>
        <strain evidence="1 2">KA00071</strain>
    </source>
</reference>
<proteinExistence type="predicted"/>